<feature type="transmembrane region" description="Helical" evidence="1">
    <location>
        <begin position="293"/>
        <end position="309"/>
    </location>
</feature>
<dbReference type="AlphaFoldDB" id="A0A1E3ABV8"/>
<organism evidence="2 3">
    <name type="scientific">Eisenbergiella tayi</name>
    <dbReference type="NCBI Taxonomy" id="1432052"/>
    <lineage>
        <taxon>Bacteria</taxon>
        <taxon>Bacillati</taxon>
        <taxon>Bacillota</taxon>
        <taxon>Clostridia</taxon>
        <taxon>Lachnospirales</taxon>
        <taxon>Lachnospiraceae</taxon>
        <taxon>Eisenbergiella</taxon>
    </lineage>
</organism>
<dbReference type="PATRIC" id="fig|1432052.4.peg.1731"/>
<dbReference type="EMBL" id="MCGH01000002">
    <property type="protein sequence ID" value="ODM05656.1"/>
    <property type="molecule type" value="Genomic_DNA"/>
</dbReference>
<gene>
    <name evidence="2" type="ORF">BEI61_01545</name>
</gene>
<feature type="transmembrane region" description="Helical" evidence="1">
    <location>
        <begin position="113"/>
        <end position="132"/>
    </location>
</feature>
<comment type="caution">
    <text evidence="2">The sequence shown here is derived from an EMBL/GenBank/DDBJ whole genome shotgun (WGS) entry which is preliminary data.</text>
</comment>
<feature type="transmembrane region" description="Helical" evidence="1">
    <location>
        <begin position="337"/>
        <end position="358"/>
    </location>
</feature>
<evidence type="ECO:0000313" key="3">
    <source>
        <dbReference type="Proteomes" id="UP000094067"/>
    </source>
</evidence>
<name>A0A1E3ABV8_9FIRM</name>
<protein>
    <submittedName>
        <fullName evidence="2">Uncharacterized protein</fullName>
    </submittedName>
</protein>
<reference evidence="2 3" key="1">
    <citation type="submission" date="2016-07" db="EMBL/GenBank/DDBJ databases">
        <title>Characterization of isolates of Eisenbergiella tayi derived from blood cultures, using whole genome sequencing.</title>
        <authorList>
            <person name="Burdz T."/>
            <person name="Wiebe D."/>
            <person name="Huynh C."/>
            <person name="Bernard K."/>
        </authorList>
    </citation>
    <scope>NUCLEOTIDE SEQUENCE [LARGE SCALE GENOMIC DNA]</scope>
    <source>
        <strain evidence="2 3">NML 110608</strain>
    </source>
</reference>
<dbReference type="RefSeq" id="WP_069151861.1">
    <property type="nucleotide sequence ID" value="NZ_MCGH01000002.1"/>
</dbReference>
<keyword evidence="1" id="KW-0812">Transmembrane</keyword>
<dbReference type="Pfam" id="PF19554">
    <property type="entry name" value="DUF6077"/>
    <property type="match status" value="1"/>
</dbReference>
<accession>A0A1E3ABV8</accession>
<feature type="transmembrane region" description="Helical" evidence="1">
    <location>
        <begin position="261"/>
        <end position="281"/>
    </location>
</feature>
<evidence type="ECO:0000313" key="2">
    <source>
        <dbReference type="EMBL" id="ODM05656.1"/>
    </source>
</evidence>
<feature type="transmembrane region" description="Helical" evidence="1">
    <location>
        <begin position="72"/>
        <end position="92"/>
    </location>
</feature>
<proteinExistence type="predicted"/>
<feature type="transmembrane region" description="Helical" evidence="1">
    <location>
        <begin position="196"/>
        <end position="217"/>
    </location>
</feature>
<evidence type="ECO:0000256" key="1">
    <source>
        <dbReference type="SAM" id="Phobius"/>
    </source>
</evidence>
<sequence length="359" mass="40063">MAVKVLITFGVLFAAPFCIGLFPVRFMPGEENKKDPVTVYLAGFLLMLAVFQLLAVPIILMKPWGFPQIVTLYSVLLVVLSAAGLITGRTVLKKMAEAVTGLFDKKGKFSWETFIYWLIAGGLIVFQIYMAYTHAFFDGDDAYYVAQSVIADQSNVLYRILPYTGLTTTVDVRHALATLPIWEAYLARISGIHPAIIAHSLLPLIFIPVTYLFYFQIGKRLLKKDCRKLAVFMILVSVLQIFGNTSIYTNSTFFLMRTWQGKSMLCNMVLLAVLWCLLSLWDNRGEAKKEKQTGWWIVLCAVNMTAAMATTMGAFLTGLLIAVVGLVIAVRDRRPQVLPKLAASCIPCILYLAVYVILV</sequence>
<feature type="transmembrane region" description="Helical" evidence="1">
    <location>
        <begin position="229"/>
        <end position="249"/>
    </location>
</feature>
<feature type="transmembrane region" description="Helical" evidence="1">
    <location>
        <begin position="6"/>
        <end position="27"/>
    </location>
</feature>
<dbReference type="InterPro" id="IPR045723">
    <property type="entry name" value="DUF6077"/>
</dbReference>
<dbReference type="Proteomes" id="UP000094067">
    <property type="component" value="Unassembled WGS sequence"/>
</dbReference>
<keyword evidence="1" id="KW-1133">Transmembrane helix</keyword>
<feature type="transmembrane region" description="Helical" evidence="1">
    <location>
        <begin position="39"/>
        <end position="60"/>
    </location>
</feature>
<keyword evidence="1" id="KW-0472">Membrane</keyword>